<evidence type="ECO:0000313" key="1">
    <source>
        <dbReference type="EMBL" id="MDX8046157.1"/>
    </source>
</evidence>
<keyword evidence="2" id="KW-1185">Reference proteome</keyword>
<organism evidence="1 2">
    <name type="scientific">Gracilibacillus pellucidus</name>
    <dbReference type="NCBI Taxonomy" id="3095368"/>
    <lineage>
        <taxon>Bacteria</taxon>
        <taxon>Bacillati</taxon>
        <taxon>Bacillota</taxon>
        <taxon>Bacilli</taxon>
        <taxon>Bacillales</taxon>
        <taxon>Bacillaceae</taxon>
        <taxon>Gracilibacillus</taxon>
    </lineage>
</organism>
<gene>
    <name evidence="1" type="ORF">SH601_09155</name>
</gene>
<protein>
    <submittedName>
        <fullName evidence="1">DUF1798 family protein</fullName>
    </submittedName>
</protein>
<sequence length="121" mass="14812">MLLLTYIEDLEKELAHLKQYYLTHERPENKRDPEFFSFVKEHTEPVFKKIEIWLEEALQFVKSRSVKVHPQQIQSTEENFKLLLLHSYYVDVKRKRYMELHQSINYVFDLLKNDIANQKKI</sequence>
<comment type="caution">
    <text evidence="1">The sequence shown here is derived from an EMBL/GenBank/DDBJ whole genome shotgun (WGS) entry which is preliminary data.</text>
</comment>
<reference evidence="1" key="1">
    <citation type="submission" date="2023-11" db="EMBL/GenBank/DDBJ databases">
        <title>Gracilibacillus pellucida a moderately halophilic bacterium isolated from saline soil in Xinjiang province.</title>
        <authorList>
            <person name="Zhang Z."/>
            <person name="Tan F."/>
            <person name="Wang Y."/>
            <person name="Xia M."/>
        </authorList>
    </citation>
    <scope>NUCLEOTIDE SEQUENCE</scope>
    <source>
        <strain evidence="1">S3-1-1</strain>
    </source>
</reference>
<evidence type="ECO:0000313" key="2">
    <source>
        <dbReference type="Proteomes" id="UP001277972"/>
    </source>
</evidence>
<dbReference type="Proteomes" id="UP001277972">
    <property type="component" value="Unassembled WGS sequence"/>
</dbReference>
<name>A0ACC6M5P5_9BACI</name>
<dbReference type="EMBL" id="JAWZSR010000004">
    <property type="protein sequence ID" value="MDX8046157.1"/>
    <property type="molecule type" value="Genomic_DNA"/>
</dbReference>
<proteinExistence type="predicted"/>
<accession>A0ACC6M5P5</accession>